<dbReference type="InterPro" id="IPR050259">
    <property type="entry name" value="SDR"/>
</dbReference>
<evidence type="ECO:0000313" key="3">
    <source>
        <dbReference type="EMBL" id="SDF97090.1"/>
    </source>
</evidence>
<dbReference type="SMART" id="SM00822">
    <property type="entry name" value="PKS_KR"/>
    <property type="match status" value="1"/>
</dbReference>
<evidence type="ECO:0000313" key="4">
    <source>
        <dbReference type="Proteomes" id="UP000198615"/>
    </source>
</evidence>
<accession>A0A8G2BLK7</accession>
<dbReference type="InterPro" id="IPR036291">
    <property type="entry name" value="NAD(P)-bd_dom_sf"/>
</dbReference>
<proteinExistence type="inferred from homology"/>
<dbReference type="RefSeq" id="WP_028793651.1">
    <property type="nucleotide sequence ID" value="NZ_FNBW01000008.1"/>
</dbReference>
<evidence type="ECO:0000259" key="2">
    <source>
        <dbReference type="SMART" id="SM00822"/>
    </source>
</evidence>
<dbReference type="PRINTS" id="PR00081">
    <property type="entry name" value="GDHRDH"/>
</dbReference>
<keyword evidence="4" id="KW-1185">Reference proteome</keyword>
<sequence>MDLGVKGKTALITGASKGIGRGVAESLAAEGCNLRLAARSGDMLETAAAELRDAYGVTVAVHACDITAPGVIDELAAAGIPDILVNNAGAIPAGDIEAMVEERWRDAWELKVFGYINMTRTFFAAMKQRGHGVICNVTGLAADKTDFNYVAGTTGNAGLNAFTKAIGGVSLEFGVRVFAVSPGPVQTERLIGLLKTRAVQDGGSEDNWQSYMSGMPMQRAATVPEVADTVAFLVSDRATYFTGQVVTVDGGQGSRGGSFTNK</sequence>
<gene>
    <name evidence="3" type="ORF">SAMN05660686_02944</name>
</gene>
<comment type="similarity">
    <text evidence="1">Belongs to the short-chain dehydrogenases/reductases (SDR) family.</text>
</comment>
<dbReference type="Pfam" id="PF13561">
    <property type="entry name" value="adh_short_C2"/>
    <property type="match status" value="1"/>
</dbReference>
<evidence type="ECO:0000256" key="1">
    <source>
        <dbReference type="ARBA" id="ARBA00006484"/>
    </source>
</evidence>
<dbReference type="InterPro" id="IPR057326">
    <property type="entry name" value="KR_dom"/>
</dbReference>
<dbReference type="AlphaFoldDB" id="A0A8G2BLK7"/>
<dbReference type="InterPro" id="IPR002347">
    <property type="entry name" value="SDR_fam"/>
</dbReference>
<name>A0A8G2BLK7_9PROT</name>
<feature type="domain" description="Ketoreductase" evidence="2">
    <location>
        <begin position="8"/>
        <end position="211"/>
    </location>
</feature>
<protein>
    <submittedName>
        <fullName evidence="3">Short-chain dehydrogenase</fullName>
    </submittedName>
</protein>
<organism evidence="3 4">
    <name type="scientific">Thalassobaculum litoreum DSM 18839</name>
    <dbReference type="NCBI Taxonomy" id="1123362"/>
    <lineage>
        <taxon>Bacteria</taxon>
        <taxon>Pseudomonadati</taxon>
        <taxon>Pseudomonadota</taxon>
        <taxon>Alphaproteobacteria</taxon>
        <taxon>Rhodospirillales</taxon>
        <taxon>Thalassobaculaceae</taxon>
        <taxon>Thalassobaculum</taxon>
    </lineage>
</organism>
<dbReference type="Proteomes" id="UP000198615">
    <property type="component" value="Unassembled WGS sequence"/>
</dbReference>
<reference evidence="3 4" key="1">
    <citation type="submission" date="2016-10" db="EMBL/GenBank/DDBJ databases">
        <authorList>
            <person name="Varghese N."/>
            <person name="Submissions S."/>
        </authorList>
    </citation>
    <scope>NUCLEOTIDE SEQUENCE [LARGE SCALE GENOMIC DNA]</scope>
    <source>
        <strain evidence="3 4">DSM 18839</strain>
    </source>
</reference>
<dbReference type="NCBIfam" id="NF004779">
    <property type="entry name" value="PRK06125.1"/>
    <property type="match status" value="1"/>
</dbReference>
<dbReference type="PANTHER" id="PTHR42879:SF6">
    <property type="entry name" value="NADPH-DEPENDENT REDUCTASE BACG"/>
    <property type="match status" value="1"/>
</dbReference>
<dbReference type="Gene3D" id="3.40.50.720">
    <property type="entry name" value="NAD(P)-binding Rossmann-like Domain"/>
    <property type="match status" value="1"/>
</dbReference>
<dbReference type="PANTHER" id="PTHR42879">
    <property type="entry name" value="3-OXOACYL-(ACYL-CARRIER-PROTEIN) REDUCTASE"/>
    <property type="match status" value="1"/>
</dbReference>
<dbReference type="SUPFAM" id="SSF51735">
    <property type="entry name" value="NAD(P)-binding Rossmann-fold domains"/>
    <property type="match status" value="1"/>
</dbReference>
<dbReference type="EMBL" id="FNBW01000008">
    <property type="protein sequence ID" value="SDF97090.1"/>
    <property type="molecule type" value="Genomic_DNA"/>
</dbReference>
<dbReference type="OrthoDB" id="9804774at2"/>
<comment type="caution">
    <text evidence="3">The sequence shown here is derived from an EMBL/GenBank/DDBJ whole genome shotgun (WGS) entry which is preliminary data.</text>
</comment>